<accession>A0ABS9EAS3</accession>
<evidence type="ECO:0000313" key="4">
    <source>
        <dbReference type="EMBL" id="MCF4099968.1"/>
    </source>
</evidence>
<protein>
    <submittedName>
        <fullName evidence="4">Uncharacterized protein</fullName>
    </submittedName>
</protein>
<feature type="region of interest" description="Disordered" evidence="2">
    <location>
        <begin position="1"/>
        <end position="74"/>
    </location>
</feature>
<keyword evidence="5" id="KW-1185">Reference proteome</keyword>
<feature type="transmembrane region" description="Helical" evidence="3">
    <location>
        <begin position="77"/>
        <end position="101"/>
    </location>
</feature>
<feature type="compositionally biased region" description="Polar residues" evidence="2">
    <location>
        <begin position="204"/>
        <end position="226"/>
    </location>
</feature>
<comment type="caution">
    <text evidence="4">The sequence shown here is derived from an EMBL/GenBank/DDBJ whole genome shotgun (WGS) entry which is preliminary data.</text>
</comment>
<evidence type="ECO:0000256" key="1">
    <source>
        <dbReference type="SAM" id="Coils"/>
    </source>
</evidence>
<feature type="coiled-coil region" evidence="1">
    <location>
        <begin position="253"/>
        <end position="287"/>
    </location>
</feature>
<proteinExistence type="predicted"/>
<name>A0ABS9EAS3_9HYPH</name>
<evidence type="ECO:0000256" key="2">
    <source>
        <dbReference type="SAM" id="MobiDB-lite"/>
    </source>
</evidence>
<feature type="region of interest" description="Disordered" evidence="2">
    <location>
        <begin position="204"/>
        <end position="234"/>
    </location>
</feature>
<dbReference type="EMBL" id="JAKGTI010000005">
    <property type="protein sequence ID" value="MCF4099968.1"/>
    <property type="molecule type" value="Genomic_DNA"/>
</dbReference>
<reference evidence="4 5" key="1">
    <citation type="submission" date="2022-01" db="EMBL/GenBank/DDBJ databases">
        <title>Maritalea mediterranea sp. nov., isolated from marine plastic residues from the Malva-rosa beach (Valencia, Spain).</title>
        <authorList>
            <person name="Vidal-Verdu A."/>
            <person name="Molina-Menor E."/>
            <person name="Pascual J."/>
            <person name="Pereto J."/>
            <person name="Porcar M."/>
        </authorList>
    </citation>
    <scope>NUCLEOTIDE SEQUENCE [LARGE SCALE GENOMIC DNA]</scope>
    <source>
        <strain evidence="4 5">P4.10X</strain>
    </source>
</reference>
<evidence type="ECO:0000313" key="5">
    <source>
        <dbReference type="Proteomes" id="UP001201217"/>
    </source>
</evidence>
<gene>
    <name evidence="4" type="ORF">L1I42_15840</name>
</gene>
<organism evidence="4 5">
    <name type="scientific">Maritalea mediterranea</name>
    <dbReference type="NCBI Taxonomy" id="2909667"/>
    <lineage>
        <taxon>Bacteria</taxon>
        <taxon>Pseudomonadati</taxon>
        <taxon>Pseudomonadota</taxon>
        <taxon>Alphaproteobacteria</taxon>
        <taxon>Hyphomicrobiales</taxon>
        <taxon>Devosiaceae</taxon>
        <taxon>Maritalea</taxon>
    </lineage>
</organism>
<feature type="compositionally biased region" description="Basic and acidic residues" evidence="2">
    <location>
        <begin position="17"/>
        <end position="43"/>
    </location>
</feature>
<keyword evidence="1" id="KW-0175">Coiled coil</keyword>
<dbReference type="Proteomes" id="UP001201217">
    <property type="component" value="Unassembled WGS sequence"/>
</dbReference>
<keyword evidence="3" id="KW-0472">Membrane</keyword>
<evidence type="ECO:0000256" key="3">
    <source>
        <dbReference type="SAM" id="Phobius"/>
    </source>
</evidence>
<keyword evidence="3" id="KW-1133">Transmembrane helix</keyword>
<sequence>MVDDNKKGPVRPPILDAEAKKTSSADQKSTEKKPVDDKPKSTDNKSQSTTAKPADKKPSEPPKSAPPKSDDGEGGGAGTFIAAIVLSAALGMAGTAGLAYYKVFPFNQWAEQSDLAPEIAKLQKRIFDLENAQPDLSPFATQNDLKALQSEIEAIDTDQIEQAIANIESQLATISSPDETTTPVNLGPIESALNALEQDVANLKQTQQQLADRAASASNDSPTAQSGPEIDLSPLNDQLQAQGETLATQDETLGDLQKRVQTQSQELASLREEIAALQSQITTLEEDQSARQAADSAMAAARIPILMSEIDAAINNGQPFAARLEELTNYLKITPRDEIMDIAQQGLVPPSELLARYEALRPTLLAARPDMAEDAPWQDRLLGTLKDAVNLRPLNADGTDPLVLLDQIETALAAQRLARAQELIAQLPAPMQNAASPLATAIANHLLIEQWQTEMRTSLLNQNQQGEGDAQ</sequence>
<keyword evidence="3" id="KW-0812">Transmembrane</keyword>
<dbReference type="RefSeq" id="WP_236115718.1">
    <property type="nucleotide sequence ID" value="NZ_JAKGTI010000005.1"/>
</dbReference>